<dbReference type="AlphaFoldDB" id="A0A7W6J2M1"/>
<protein>
    <submittedName>
        <fullName evidence="1">Uncharacterized protein</fullName>
    </submittedName>
</protein>
<dbReference type="RefSeq" id="WP_210296832.1">
    <property type="nucleotide sequence ID" value="NZ_JACIEZ010000001.1"/>
</dbReference>
<organism evidence="1 2">
    <name type="scientific">Gellertiella hungarica</name>
    <dbReference type="NCBI Taxonomy" id="1572859"/>
    <lineage>
        <taxon>Bacteria</taxon>
        <taxon>Pseudomonadati</taxon>
        <taxon>Pseudomonadota</taxon>
        <taxon>Alphaproteobacteria</taxon>
        <taxon>Hyphomicrobiales</taxon>
        <taxon>Rhizobiaceae</taxon>
        <taxon>Gellertiella</taxon>
    </lineage>
</organism>
<dbReference type="EMBL" id="JACIEZ010000001">
    <property type="protein sequence ID" value="MBB4063644.1"/>
    <property type="molecule type" value="Genomic_DNA"/>
</dbReference>
<sequence>MTKHHERAFPLHPGILPEWQDNAGMTKREYFAGLAMQGLLGSNGNDGTYMRANEIVREAVWYADALIAELAKGGEA</sequence>
<comment type="caution">
    <text evidence="1">The sequence shown here is derived from an EMBL/GenBank/DDBJ whole genome shotgun (WGS) entry which is preliminary data.</text>
</comment>
<keyword evidence="2" id="KW-1185">Reference proteome</keyword>
<name>A0A7W6J2M1_9HYPH</name>
<proteinExistence type="predicted"/>
<gene>
    <name evidence="1" type="ORF">GGR23_000805</name>
</gene>
<reference evidence="1 2" key="1">
    <citation type="submission" date="2020-08" db="EMBL/GenBank/DDBJ databases">
        <title>Genomic Encyclopedia of Type Strains, Phase IV (KMG-IV): sequencing the most valuable type-strain genomes for metagenomic binning, comparative biology and taxonomic classification.</title>
        <authorList>
            <person name="Goeker M."/>
        </authorList>
    </citation>
    <scope>NUCLEOTIDE SEQUENCE [LARGE SCALE GENOMIC DNA]</scope>
    <source>
        <strain evidence="1 2">DSM 29853</strain>
    </source>
</reference>
<accession>A0A7W6J2M1</accession>
<dbReference type="Proteomes" id="UP000528286">
    <property type="component" value="Unassembled WGS sequence"/>
</dbReference>
<evidence type="ECO:0000313" key="1">
    <source>
        <dbReference type="EMBL" id="MBB4063644.1"/>
    </source>
</evidence>
<evidence type="ECO:0000313" key="2">
    <source>
        <dbReference type="Proteomes" id="UP000528286"/>
    </source>
</evidence>